<dbReference type="OrthoDB" id="9815825at2"/>
<feature type="domain" description="Gfo/Idh/MocA-like oxidoreductase N-terminal" evidence="5">
    <location>
        <begin position="3"/>
        <end position="125"/>
    </location>
</feature>
<keyword evidence="8" id="KW-1185">Reference proteome</keyword>
<dbReference type="Gene3D" id="3.40.50.720">
    <property type="entry name" value="NAD(P)-binding Rossmann-like Domain"/>
    <property type="match status" value="1"/>
</dbReference>
<comment type="pathway">
    <text evidence="4">Polyol metabolism; myo-inositol degradation into acetyl-CoA; acetyl-CoA from myo-inositol: step 1/7.</text>
</comment>
<dbReference type="GO" id="GO:0000166">
    <property type="term" value="F:nucleotide binding"/>
    <property type="evidence" value="ECO:0007669"/>
    <property type="project" value="InterPro"/>
</dbReference>
<evidence type="ECO:0000256" key="4">
    <source>
        <dbReference type="HAMAP-Rule" id="MF_01671"/>
    </source>
</evidence>
<keyword evidence="2 4" id="KW-0560">Oxidoreductase</keyword>
<protein>
    <recommendedName>
        <fullName evidence="4">Inositol 2-dehydrogenase/D-chiro-inositol 3-dehydrogenase</fullName>
        <ecNumber evidence="4">1.1.1.18</ecNumber>
        <ecNumber evidence="4">1.1.1.369</ecNumber>
    </recommendedName>
    <alternativeName>
        <fullName evidence="4">Myo-inositol 2-dehydrogenase/D-chiro-inositol 3-dehydrogenase</fullName>
        <shortName evidence="4">MI 2-dehydrogenase/DCI 3-dehydrogenase</shortName>
    </alternativeName>
</protein>
<dbReference type="PATRIC" id="fig|1441095.3.peg.4442"/>
<comment type="catalytic activity">
    <reaction evidence="4">
        <text>myo-inositol + NAD(+) = scyllo-inosose + NADH + H(+)</text>
        <dbReference type="Rhea" id="RHEA:16949"/>
        <dbReference type="ChEBI" id="CHEBI:15378"/>
        <dbReference type="ChEBI" id="CHEBI:17268"/>
        <dbReference type="ChEBI" id="CHEBI:17811"/>
        <dbReference type="ChEBI" id="CHEBI:57540"/>
        <dbReference type="ChEBI" id="CHEBI:57945"/>
        <dbReference type="EC" id="1.1.1.18"/>
    </reaction>
</comment>
<dbReference type="SUPFAM" id="SSF51735">
    <property type="entry name" value="NAD(P)-binding Rossmann-fold domains"/>
    <property type="match status" value="1"/>
</dbReference>
<dbReference type="InterPro" id="IPR023794">
    <property type="entry name" value="MI/DCI_dehydrogenase"/>
</dbReference>
<dbReference type="SUPFAM" id="SSF55347">
    <property type="entry name" value="Glyceraldehyde-3-phosphate dehydrogenase-like, C-terminal domain"/>
    <property type="match status" value="1"/>
</dbReference>
<dbReference type="AlphaFoldDB" id="A0A0M5JJN5"/>
<dbReference type="EC" id="1.1.1.18" evidence="4"/>
<dbReference type="Pfam" id="PF02894">
    <property type="entry name" value="GFO_IDH_MocA_C"/>
    <property type="match status" value="1"/>
</dbReference>
<dbReference type="InterPro" id="IPR036291">
    <property type="entry name" value="NAD(P)-bd_dom_sf"/>
</dbReference>
<dbReference type="PANTHER" id="PTHR43593">
    <property type="match status" value="1"/>
</dbReference>
<dbReference type="UniPathway" id="UPA00076">
    <property type="reaction ID" value="UER00143"/>
</dbReference>
<keyword evidence="3 4" id="KW-0520">NAD</keyword>
<accession>A0A0M5JJN5</accession>
<comment type="subunit">
    <text evidence="4">Homotetramer.</text>
</comment>
<evidence type="ECO:0000256" key="1">
    <source>
        <dbReference type="ARBA" id="ARBA00010928"/>
    </source>
</evidence>
<dbReference type="InterPro" id="IPR004104">
    <property type="entry name" value="Gfo/Idh/MocA-like_OxRdtase_C"/>
</dbReference>
<dbReference type="Gene3D" id="3.30.360.10">
    <property type="entry name" value="Dihydrodipicolinate Reductase, domain 2"/>
    <property type="match status" value="1"/>
</dbReference>
<evidence type="ECO:0000259" key="6">
    <source>
        <dbReference type="Pfam" id="PF02894"/>
    </source>
</evidence>
<dbReference type="InterPro" id="IPR050424">
    <property type="entry name" value="Gfo-Idh-MocA_inositol_DH"/>
</dbReference>
<dbReference type="Pfam" id="PF01408">
    <property type="entry name" value="GFO_IDH_MocA"/>
    <property type="match status" value="1"/>
</dbReference>
<dbReference type="HAMAP" id="MF_01671">
    <property type="entry name" value="IolG"/>
    <property type="match status" value="1"/>
</dbReference>
<dbReference type="GO" id="GO:0019310">
    <property type="term" value="P:inositol catabolic process"/>
    <property type="evidence" value="ECO:0007669"/>
    <property type="project" value="UniProtKB-UniRule"/>
</dbReference>
<comment type="function">
    <text evidence="4">Involved in the oxidation of myo-inositol (MI) and D-chiro-inositol (DCI) to 2-keto-myo-inositol (2KMI or 2-inosose) and 1-keto-D-chiro-inositol (1KDCI), respectively.</text>
</comment>
<evidence type="ECO:0000313" key="7">
    <source>
        <dbReference type="EMBL" id="ALC83569.1"/>
    </source>
</evidence>
<comment type="catalytic activity">
    <reaction evidence="4">
        <text>1D-chiro-inositol + NAD(+) = scyllo-inosine + NADH + H(+)</text>
        <dbReference type="Rhea" id="RHEA:25832"/>
        <dbReference type="ChEBI" id="CHEBI:15378"/>
        <dbReference type="ChEBI" id="CHEBI:27372"/>
        <dbReference type="ChEBI" id="CHEBI:50920"/>
        <dbReference type="ChEBI" id="CHEBI:57540"/>
        <dbReference type="ChEBI" id="CHEBI:57945"/>
        <dbReference type="EC" id="1.1.1.369"/>
    </reaction>
</comment>
<name>A0A0M5JJN5_9BACI</name>
<dbReference type="EMBL" id="CP012600">
    <property type="protein sequence ID" value="ALC83569.1"/>
    <property type="molecule type" value="Genomic_DNA"/>
</dbReference>
<comment type="similarity">
    <text evidence="1 4">Belongs to the Gfo/Idh/MocA family.</text>
</comment>
<dbReference type="STRING" id="1441095.AM592_20070"/>
<dbReference type="InterPro" id="IPR000683">
    <property type="entry name" value="Gfo/Idh/MocA-like_OxRdtase_N"/>
</dbReference>
<dbReference type="Proteomes" id="UP000067625">
    <property type="component" value="Chromosome"/>
</dbReference>
<gene>
    <name evidence="4" type="primary">iolG</name>
    <name evidence="7" type="ORF">AM592_20070</name>
</gene>
<dbReference type="EC" id="1.1.1.369" evidence="4"/>
<sequence>MTLRIGVVGTGAIGRDHMRRISKTLSGGEITAVTDVNLESASLAVRELDLNAEIFPDDASLIASDQVDAILVTSWGPAHEGTVLKAIEAGKYVFCEKPLAVTAEGCMKIVNAEMRHGKRLVQVGFMRRYDSGYVQMKKAIDNHEIGEPLMIHCAHRNSEVNAAYTTDMAMTDTLVHEIDVLHWLVNDNYKSVQVVYPKKTRHALEHLKDPQMITLETEGGIVIQVEVFVNCKYGYDIQCEVVGEDGIIKLPEVPGIVYRKDAQLRVNLLTDWKQRFIDAYDKELQDFIDSIRETGEPNGPTSWDGYVAAVTAGACVTAQKTGEREPVRLGVKPEFYKEIGKTKEII</sequence>
<evidence type="ECO:0000256" key="2">
    <source>
        <dbReference type="ARBA" id="ARBA00023002"/>
    </source>
</evidence>
<organism evidence="7 8">
    <name type="scientific">Bacillus gobiensis</name>
    <dbReference type="NCBI Taxonomy" id="1441095"/>
    <lineage>
        <taxon>Bacteria</taxon>
        <taxon>Bacillati</taxon>
        <taxon>Bacillota</taxon>
        <taxon>Bacilli</taxon>
        <taxon>Bacillales</taxon>
        <taxon>Bacillaceae</taxon>
        <taxon>Bacillus</taxon>
    </lineage>
</organism>
<evidence type="ECO:0000313" key="8">
    <source>
        <dbReference type="Proteomes" id="UP000067625"/>
    </source>
</evidence>
<reference evidence="8" key="1">
    <citation type="submission" date="2015-08" db="EMBL/GenBank/DDBJ databases">
        <title>Genome sequencing project for genomic taxonomy and phylogenomics of Bacillus-like bacteria.</title>
        <authorList>
            <person name="Liu B."/>
            <person name="Wang J."/>
            <person name="Zhu Y."/>
            <person name="Liu G."/>
            <person name="Chen Q."/>
            <person name="Chen Z."/>
            <person name="Lan J."/>
            <person name="Che J."/>
            <person name="Ge C."/>
            <person name="Shi H."/>
            <person name="Pan Z."/>
            <person name="Liu X."/>
        </authorList>
    </citation>
    <scope>NUCLEOTIDE SEQUENCE [LARGE SCALE GENOMIC DNA]</scope>
    <source>
        <strain evidence="8">FJAT-4402</strain>
    </source>
</reference>
<evidence type="ECO:0000256" key="3">
    <source>
        <dbReference type="ARBA" id="ARBA00023027"/>
    </source>
</evidence>
<feature type="domain" description="Gfo/Idh/MocA-like oxidoreductase C-terminal" evidence="6">
    <location>
        <begin position="137"/>
        <end position="327"/>
    </location>
</feature>
<dbReference type="PANTHER" id="PTHR43593:SF1">
    <property type="entry name" value="INOSITOL 2-DEHYDROGENASE"/>
    <property type="match status" value="1"/>
</dbReference>
<evidence type="ECO:0000259" key="5">
    <source>
        <dbReference type="Pfam" id="PF01408"/>
    </source>
</evidence>
<dbReference type="RefSeq" id="WP_053605422.1">
    <property type="nucleotide sequence ID" value="NZ_CP012600.1"/>
</dbReference>
<proteinExistence type="inferred from homology"/>
<dbReference type="GO" id="GO:0050112">
    <property type="term" value="F:inositol 2-dehydrogenase (NAD+) activity"/>
    <property type="evidence" value="ECO:0007669"/>
    <property type="project" value="UniProtKB-UniRule"/>
</dbReference>
<reference evidence="7 8" key="2">
    <citation type="journal article" date="2016" name="Int. J. Syst. Evol. Microbiol.">
        <title>Bacillus gobiensis sp. nov., isolated from a soil sample.</title>
        <authorList>
            <person name="Liu B."/>
            <person name="Liu G.H."/>
            <person name="Cetin S."/>
            <person name="Schumann P."/>
            <person name="Pan Z.Z."/>
            <person name="Chen Q.Q."/>
        </authorList>
    </citation>
    <scope>NUCLEOTIDE SEQUENCE [LARGE SCALE GENOMIC DNA]</scope>
    <source>
        <strain evidence="7 8">FJAT-4402</strain>
    </source>
</reference>